<organism evidence="3 4">
    <name type="scientific">Hydrogenophaga pseudoflava</name>
    <name type="common">Pseudomonas carboxydoflava</name>
    <dbReference type="NCBI Taxonomy" id="47421"/>
    <lineage>
        <taxon>Bacteria</taxon>
        <taxon>Pseudomonadati</taxon>
        <taxon>Pseudomonadota</taxon>
        <taxon>Betaproteobacteria</taxon>
        <taxon>Burkholderiales</taxon>
        <taxon>Comamonadaceae</taxon>
        <taxon>Hydrogenophaga</taxon>
    </lineage>
</organism>
<dbReference type="Pfam" id="PF01464">
    <property type="entry name" value="SLT"/>
    <property type="match status" value="1"/>
</dbReference>
<keyword evidence="4" id="KW-1185">Reference proteome</keyword>
<dbReference type="RefSeq" id="WP_133156641.1">
    <property type="nucleotide sequence ID" value="NZ_CP037867.1"/>
</dbReference>
<dbReference type="PANTHER" id="PTHR37423:SF2">
    <property type="entry name" value="MEMBRANE-BOUND LYTIC MUREIN TRANSGLYCOSYLASE C"/>
    <property type="match status" value="1"/>
</dbReference>
<comment type="similarity">
    <text evidence="1">Belongs to the transglycosylase Slt family.</text>
</comment>
<dbReference type="Proteomes" id="UP000293912">
    <property type="component" value="Chromosome"/>
</dbReference>
<dbReference type="KEGG" id="hpse:HPF_11315"/>
<dbReference type="EMBL" id="CP037867">
    <property type="protein sequence ID" value="QBM28278.1"/>
    <property type="molecule type" value="Genomic_DNA"/>
</dbReference>
<dbReference type="PANTHER" id="PTHR37423">
    <property type="entry name" value="SOLUBLE LYTIC MUREIN TRANSGLYCOSYLASE-RELATED"/>
    <property type="match status" value="1"/>
</dbReference>
<dbReference type="InterPro" id="IPR008258">
    <property type="entry name" value="Transglycosylase_SLT_dom_1"/>
</dbReference>
<evidence type="ECO:0000259" key="2">
    <source>
        <dbReference type="Pfam" id="PF01464"/>
    </source>
</evidence>
<evidence type="ECO:0000256" key="1">
    <source>
        <dbReference type="ARBA" id="ARBA00007734"/>
    </source>
</evidence>
<dbReference type="Gene3D" id="1.10.530.10">
    <property type="match status" value="1"/>
</dbReference>
<name>A0A4P6X184_HYDPS</name>
<keyword evidence="3" id="KW-0456">Lyase</keyword>
<proteinExistence type="inferred from homology"/>
<reference evidence="3 4" key="1">
    <citation type="submission" date="2019-03" db="EMBL/GenBank/DDBJ databases">
        <authorList>
            <person name="Sebastian G."/>
            <person name="Baumann P."/>
            <person name="Ruckert C."/>
            <person name="Kalinowski J."/>
            <person name="Nebel B."/>
            <person name="Takors R."/>
            <person name="Blombach B."/>
        </authorList>
    </citation>
    <scope>NUCLEOTIDE SEQUENCE [LARGE SCALE GENOMIC DNA]</scope>
    <source>
        <strain evidence="3 4">DSM 1084</strain>
    </source>
</reference>
<evidence type="ECO:0000313" key="3">
    <source>
        <dbReference type="EMBL" id="QBM28278.1"/>
    </source>
</evidence>
<dbReference type="CDD" id="cd13401">
    <property type="entry name" value="Slt70-like"/>
    <property type="match status" value="1"/>
</dbReference>
<dbReference type="InterPro" id="IPR000189">
    <property type="entry name" value="Transglyc_AS"/>
</dbReference>
<accession>A0A4P6X184</accession>
<protein>
    <submittedName>
        <fullName evidence="3">Soluble lytic murein transglycosylase</fullName>
        <ecNumber evidence="3">4.2.2.-</ecNumber>
    </submittedName>
</protein>
<dbReference type="AlphaFoldDB" id="A0A4P6X184"/>
<dbReference type="SUPFAM" id="SSF53955">
    <property type="entry name" value="Lysozyme-like"/>
    <property type="match status" value="1"/>
</dbReference>
<dbReference type="InterPro" id="IPR023346">
    <property type="entry name" value="Lysozyme-like_dom_sf"/>
</dbReference>
<evidence type="ECO:0000313" key="4">
    <source>
        <dbReference type="Proteomes" id="UP000293912"/>
    </source>
</evidence>
<gene>
    <name evidence="3" type="primary">slt1</name>
    <name evidence="3" type="ORF">HPF_11315</name>
</gene>
<dbReference type="GO" id="GO:0008933">
    <property type="term" value="F:peptidoglycan lytic transglycosylase activity"/>
    <property type="evidence" value="ECO:0007669"/>
    <property type="project" value="InterPro"/>
</dbReference>
<sequence length="264" mass="28436" precursor="true">MQAQHHLLSLSNRPVFRRVGAWVLCVGAALVGTQPYAQESEQGAAWISGAEHQRVILPRMSKQPAARSHTAARGLSEPVPVGTTLPSATSDTAADVAEQLLQRPVQAKRRGRQMTPEMAQMLQRASHHFAVDTHLVQAVIHAESAFNPHAVSPKNAIGLMQVLPSTARDLGLQDLQGLSVEQLLADPRVSIVLGTKYLAEQLARFGGDVELAVAAYNAGPGAVIKAGHRVPNYPETRHYVRRVLSLAQTYRRQGSRQGSLGAPA</sequence>
<dbReference type="GO" id="GO:0000270">
    <property type="term" value="P:peptidoglycan metabolic process"/>
    <property type="evidence" value="ECO:0007669"/>
    <property type="project" value="InterPro"/>
</dbReference>
<feature type="domain" description="Transglycosylase SLT" evidence="2">
    <location>
        <begin position="122"/>
        <end position="232"/>
    </location>
</feature>
<dbReference type="EC" id="4.2.2.-" evidence="3"/>
<dbReference type="GO" id="GO:0016020">
    <property type="term" value="C:membrane"/>
    <property type="evidence" value="ECO:0007669"/>
    <property type="project" value="InterPro"/>
</dbReference>
<dbReference type="PROSITE" id="PS00922">
    <property type="entry name" value="TRANSGLYCOSYLASE"/>
    <property type="match status" value="1"/>
</dbReference>